<dbReference type="PANTHER" id="PTHR42686:SF1">
    <property type="entry name" value="GH17980P-RELATED"/>
    <property type="match status" value="1"/>
</dbReference>
<dbReference type="InterPro" id="IPR011008">
    <property type="entry name" value="Dimeric_a/b-barrel"/>
</dbReference>
<protein>
    <submittedName>
        <fullName evidence="2">L-rhamnose mutarotase</fullName>
        <ecNumber evidence="2">5.1.3.32</ecNumber>
    </submittedName>
</protein>
<dbReference type="GO" id="GO:0005829">
    <property type="term" value="C:cytosol"/>
    <property type="evidence" value="ECO:0007669"/>
    <property type="project" value="TreeGrafter"/>
</dbReference>
<dbReference type="RefSeq" id="WP_137247325.1">
    <property type="nucleotide sequence ID" value="NZ_SZQA01000010.1"/>
</dbReference>
<gene>
    <name evidence="2" type="ORF">FDA94_13035</name>
</gene>
<dbReference type="Pfam" id="PF00248">
    <property type="entry name" value="Aldo_ket_red"/>
    <property type="match status" value="1"/>
</dbReference>
<dbReference type="AlphaFoldDB" id="A0A4V5UZI8"/>
<organism evidence="2 3">
    <name type="scientific">Herbidospora galbida</name>
    <dbReference type="NCBI Taxonomy" id="2575442"/>
    <lineage>
        <taxon>Bacteria</taxon>
        <taxon>Bacillati</taxon>
        <taxon>Actinomycetota</taxon>
        <taxon>Actinomycetes</taxon>
        <taxon>Streptosporangiales</taxon>
        <taxon>Streptosporangiaceae</taxon>
        <taxon>Herbidospora</taxon>
    </lineage>
</organism>
<sequence>MQRIALRTRLKPGSEAAYDTEHARLLPGLERAMREAGARVWRIWRDGLDLFHYVEVVDYADFQARLAGDPINQAWQKQMNRHLDGDFDPSAGPLRKVWEMPGAVRPRAPFSTVFGVTTTYGFGAAPIGNLFTALTDDEASAAVEAAWDAGIRYFDTAPHYGLGLSERRLGKVLAGKPRGEFVLSTKVGRLLVPADGVGKDDDGFDVPKTHTRAWDFSRDGVLRSLEESLERLGLDSIDVALIHDPDHHWAQAVGEAFPALAELRDQGVVKAVGVGMNQWPMLADFVRETDVDTILLAGRYTLLDQSAAAELLPLCVRRGVSVVAGGVFNSGLLARHDLVGGTFNYGPAPDDVLARAREIATLCEKHGVTLPQAAMAFPLRHPAVTTVVMGMRSVQEVRGNMELAARPVPEALWEELGF</sequence>
<dbReference type="InterPro" id="IPR020471">
    <property type="entry name" value="AKR"/>
</dbReference>
<dbReference type="OrthoDB" id="9768851at2"/>
<dbReference type="Gene3D" id="3.30.70.100">
    <property type="match status" value="1"/>
</dbReference>
<accession>A0A4V5UZI8</accession>
<dbReference type="SUPFAM" id="SSF51430">
    <property type="entry name" value="NAD(P)-linked oxidoreductase"/>
    <property type="match status" value="1"/>
</dbReference>
<comment type="caution">
    <text evidence="2">The sequence shown here is derived from an EMBL/GenBank/DDBJ whole genome shotgun (WGS) entry which is preliminary data.</text>
</comment>
<dbReference type="EC" id="5.1.3.32" evidence="2"/>
<evidence type="ECO:0000313" key="3">
    <source>
        <dbReference type="Proteomes" id="UP000308705"/>
    </source>
</evidence>
<dbReference type="InterPro" id="IPR036812">
    <property type="entry name" value="NAD(P)_OxRdtase_dom_sf"/>
</dbReference>
<dbReference type="Proteomes" id="UP000308705">
    <property type="component" value="Unassembled WGS sequence"/>
</dbReference>
<dbReference type="InterPro" id="IPR008000">
    <property type="entry name" value="Rham/fucose_mutarotase"/>
</dbReference>
<dbReference type="CDD" id="cd19162">
    <property type="entry name" value="AKR_FDH"/>
    <property type="match status" value="1"/>
</dbReference>
<feature type="domain" description="NADP-dependent oxidoreductase" evidence="1">
    <location>
        <begin position="121"/>
        <end position="411"/>
    </location>
</feature>
<evidence type="ECO:0000313" key="2">
    <source>
        <dbReference type="EMBL" id="TKK88593.1"/>
    </source>
</evidence>
<name>A0A4V5UZI8_9ACTN</name>
<proteinExistence type="predicted"/>
<keyword evidence="2" id="KW-0413">Isomerase</keyword>
<evidence type="ECO:0000259" key="1">
    <source>
        <dbReference type="Pfam" id="PF00248"/>
    </source>
</evidence>
<dbReference type="GO" id="GO:0016491">
    <property type="term" value="F:oxidoreductase activity"/>
    <property type="evidence" value="ECO:0007669"/>
    <property type="project" value="InterPro"/>
</dbReference>
<reference evidence="2 3" key="1">
    <citation type="submission" date="2019-04" db="EMBL/GenBank/DDBJ databases">
        <title>Herbidospora sp. NEAU-GS14.nov., a novel actinomycete isolated from soil.</title>
        <authorList>
            <person name="Han L."/>
        </authorList>
    </citation>
    <scope>NUCLEOTIDE SEQUENCE [LARGE SCALE GENOMIC DNA]</scope>
    <source>
        <strain evidence="2 3">NEAU-GS14</strain>
    </source>
</reference>
<keyword evidence="3" id="KW-1185">Reference proteome</keyword>
<dbReference type="Gene3D" id="3.20.20.100">
    <property type="entry name" value="NADP-dependent oxidoreductase domain"/>
    <property type="match status" value="1"/>
</dbReference>
<dbReference type="Pfam" id="PF05336">
    <property type="entry name" value="rhaM"/>
    <property type="match status" value="1"/>
</dbReference>
<dbReference type="GO" id="GO:0062192">
    <property type="term" value="F:L-rhamnose mutarotase activity"/>
    <property type="evidence" value="ECO:0007669"/>
    <property type="project" value="UniProtKB-EC"/>
</dbReference>
<dbReference type="EMBL" id="SZQA01000010">
    <property type="protein sequence ID" value="TKK88593.1"/>
    <property type="molecule type" value="Genomic_DNA"/>
</dbReference>
<dbReference type="InterPro" id="IPR023210">
    <property type="entry name" value="NADP_OxRdtase_dom"/>
</dbReference>
<dbReference type="PANTHER" id="PTHR42686">
    <property type="entry name" value="GH17980P-RELATED"/>
    <property type="match status" value="1"/>
</dbReference>
<dbReference type="SUPFAM" id="SSF54909">
    <property type="entry name" value="Dimeric alpha+beta barrel"/>
    <property type="match status" value="1"/>
</dbReference>
<dbReference type="InterPro" id="IPR044477">
    <property type="entry name" value="FDH-like"/>
</dbReference>